<dbReference type="EMBL" id="AGEG01000003">
    <property type="protein sequence ID" value="EHR37804.1"/>
    <property type="molecule type" value="Genomic_DNA"/>
</dbReference>
<dbReference type="CDD" id="cd00009">
    <property type="entry name" value="AAA"/>
    <property type="match status" value="1"/>
</dbReference>
<dbReference type="PANTHER" id="PTHR30050">
    <property type="entry name" value="CHROMOSOMAL REPLICATION INITIATOR PROTEIN DNAA"/>
    <property type="match status" value="1"/>
</dbReference>
<dbReference type="InterPro" id="IPR003593">
    <property type="entry name" value="AAA+_ATPase"/>
</dbReference>
<dbReference type="PANTHER" id="PTHR30050:SF8">
    <property type="entry name" value="PRIMOSOMAL PROTEIN DNAI"/>
    <property type="match status" value="1"/>
</dbReference>
<proteinExistence type="predicted"/>
<dbReference type="GO" id="GO:0005524">
    <property type="term" value="F:ATP binding"/>
    <property type="evidence" value="ECO:0007669"/>
    <property type="project" value="InterPro"/>
</dbReference>
<keyword evidence="3" id="KW-1185">Reference proteome</keyword>
<feature type="domain" description="AAA+ ATPase" evidence="1">
    <location>
        <begin position="156"/>
        <end position="285"/>
    </location>
</feature>
<dbReference type="AlphaFoldDB" id="H3NI05"/>
<evidence type="ECO:0000313" key="3">
    <source>
        <dbReference type="Proteomes" id="UP000006190"/>
    </source>
</evidence>
<dbReference type="Gene3D" id="3.40.50.300">
    <property type="entry name" value="P-loop containing nucleotide triphosphate hydrolases"/>
    <property type="match status" value="1"/>
</dbReference>
<accession>H3NI05</accession>
<dbReference type="PATRIC" id="fig|883113.3.peg.436"/>
<sequence length="308" mass="35493">MKTIKQVMSEMQTRFPQTASAQEQLERIMAYPPIKAFIEEHSHQLSSQMIADSRSKLNEYMLEKEAINRGESGQNPGFTPELFINYNYIDVTYVPTEAYLSQEAQRKRDALIDNRMMSRDVREAQLDEYDLSSEDRLELMEEVSDFLAQAKQDIKECRGIYLTGPFGVGKTYLLGALANSLVKLGIAVKMIHYPTFALEIKSLIGQNDQLNERINQTKKVPVLMIDDIGAESNSPWVRDEVLGVILEYRMKESLVTFFTSNFSIAELEIHLSSSRDSEEPLKAKRLMQRVRYLAKEYPLKGRNRRFNP</sequence>
<dbReference type="eggNOG" id="COG1484">
    <property type="taxonomic scope" value="Bacteria"/>
</dbReference>
<comment type="caution">
    <text evidence="2">The sequence shown here is derived from an EMBL/GenBank/DDBJ whole genome shotgun (WGS) entry which is preliminary data.</text>
</comment>
<dbReference type="InterPro" id="IPR009928">
    <property type="entry name" value="DnaI_N"/>
</dbReference>
<dbReference type="SMART" id="SM00382">
    <property type="entry name" value="AAA"/>
    <property type="match status" value="1"/>
</dbReference>
<dbReference type="GO" id="GO:0006260">
    <property type="term" value="P:DNA replication"/>
    <property type="evidence" value="ECO:0007669"/>
    <property type="project" value="TreeGrafter"/>
</dbReference>
<organism evidence="2 3">
    <name type="scientific">Facklamia languida CCUG 37842</name>
    <dbReference type="NCBI Taxonomy" id="883113"/>
    <lineage>
        <taxon>Bacteria</taxon>
        <taxon>Bacillati</taxon>
        <taxon>Bacillota</taxon>
        <taxon>Bacilli</taxon>
        <taxon>Lactobacillales</taxon>
        <taxon>Aerococcaceae</taxon>
        <taxon>Facklamia</taxon>
    </lineage>
</organism>
<dbReference type="InterPro" id="IPR027417">
    <property type="entry name" value="P-loop_NTPase"/>
</dbReference>
<dbReference type="STRING" id="883113.HMPREF9708_00433"/>
<evidence type="ECO:0000259" key="1">
    <source>
        <dbReference type="SMART" id="SM00382"/>
    </source>
</evidence>
<dbReference type="Proteomes" id="UP000006190">
    <property type="component" value="Unassembled WGS sequence"/>
</dbReference>
<protein>
    <recommendedName>
        <fullName evidence="1">AAA+ ATPase domain-containing protein</fullName>
    </recommendedName>
</protein>
<dbReference type="HOGENOM" id="CLU_077384_1_0_9"/>
<dbReference type="SUPFAM" id="SSF52540">
    <property type="entry name" value="P-loop containing nucleoside triphosphate hydrolases"/>
    <property type="match status" value="1"/>
</dbReference>
<dbReference type="Pfam" id="PF01695">
    <property type="entry name" value="IstB_IS21"/>
    <property type="match status" value="1"/>
</dbReference>
<dbReference type="OrthoDB" id="61127at2"/>
<gene>
    <name evidence="2" type="ORF">HMPREF9708_00433</name>
</gene>
<dbReference type="Pfam" id="PF07319">
    <property type="entry name" value="DnaI_N"/>
    <property type="match status" value="1"/>
</dbReference>
<dbReference type="RefSeq" id="WP_006308407.1">
    <property type="nucleotide sequence ID" value="NZ_JH601133.1"/>
</dbReference>
<name>H3NI05_9LACT</name>
<reference evidence="2 3" key="1">
    <citation type="submission" date="2012-01" db="EMBL/GenBank/DDBJ databases">
        <title>The Genome Sequence of Facklamia languida CCUG 37842.</title>
        <authorList>
            <consortium name="The Broad Institute Genome Sequencing Platform"/>
            <person name="Earl A."/>
            <person name="Ward D."/>
            <person name="Feldgarden M."/>
            <person name="Gevers D."/>
            <person name="Huys G."/>
            <person name="Young S.K."/>
            <person name="Zeng Q."/>
            <person name="Gargeya S."/>
            <person name="Fitzgerald M."/>
            <person name="Haas B."/>
            <person name="Abouelleil A."/>
            <person name="Alvarado L."/>
            <person name="Arachchi H.M."/>
            <person name="Berlin A."/>
            <person name="Chapman S.B."/>
            <person name="Gearin G."/>
            <person name="Goldberg J."/>
            <person name="Griggs A."/>
            <person name="Gujja S."/>
            <person name="Hansen M."/>
            <person name="Heiman D."/>
            <person name="Howarth C."/>
            <person name="Larimer J."/>
            <person name="Lui A."/>
            <person name="MacDonald P.J.P."/>
            <person name="McCowen C."/>
            <person name="Montmayeur A."/>
            <person name="Murphy C."/>
            <person name="Neiman D."/>
            <person name="Pearson M."/>
            <person name="Priest M."/>
            <person name="Roberts A."/>
            <person name="Saif S."/>
            <person name="Shea T."/>
            <person name="Sisk P."/>
            <person name="Stolte C."/>
            <person name="Sykes S."/>
            <person name="Wortman J."/>
            <person name="Nusbaum C."/>
            <person name="Birren B."/>
        </authorList>
    </citation>
    <scope>NUCLEOTIDE SEQUENCE [LARGE SCALE GENOMIC DNA]</scope>
    <source>
        <strain evidence="2 3">CCUG 37842</strain>
    </source>
</reference>
<dbReference type="InterPro" id="IPR002611">
    <property type="entry name" value="IstB_ATP-bd"/>
</dbReference>
<dbReference type="NCBIfam" id="NF006505">
    <property type="entry name" value="PRK08939.1"/>
    <property type="match status" value="1"/>
</dbReference>
<evidence type="ECO:0000313" key="2">
    <source>
        <dbReference type="EMBL" id="EHR37804.1"/>
    </source>
</evidence>